<feature type="binding site" evidence="19">
    <location>
        <position position="760"/>
    </location>
    <ligand>
        <name>ATP</name>
        <dbReference type="ChEBI" id="CHEBI:30616"/>
        <label>2</label>
    </ligand>
</feature>
<dbReference type="InterPro" id="IPR036897">
    <property type="entry name" value="CarbamoylP_synth_lsu_oligo_sf"/>
</dbReference>
<evidence type="ECO:0000256" key="19">
    <source>
        <dbReference type="HAMAP-Rule" id="MF_01210"/>
    </source>
</evidence>
<reference evidence="22 23" key="1">
    <citation type="submission" date="2016-08" db="EMBL/GenBank/DDBJ databases">
        <authorList>
            <person name="Seilhamer J.J."/>
        </authorList>
    </citation>
    <scope>NUCLEOTIDE SEQUENCE [LARGE SCALE GENOMIC DNA]</scope>
    <source>
        <strain evidence="22 23">KCTC 42603</strain>
    </source>
</reference>
<comment type="pathway">
    <text evidence="2 19">Pyrimidine metabolism; UMP biosynthesis via de novo pathway; (S)-dihydroorotate from bicarbonate: step 1/3.</text>
</comment>
<feature type="binding site" evidence="19">
    <location>
        <position position="285"/>
    </location>
    <ligand>
        <name>ATP</name>
        <dbReference type="ChEBI" id="CHEBI:30616"/>
        <label>1</label>
    </ligand>
</feature>
<dbReference type="RefSeq" id="WP_070123511.1">
    <property type="nucleotide sequence ID" value="NZ_MDHN01000005.1"/>
</dbReference>
<feature type="binding site" evidence="19">
    <location>
        <position position="129"/>
    </location>
    <ligand>
        <name>ATP</name>
        <dbReference type="ChEBI" id="CHEBI:30616"/>
        <label>1</label>
    </ligand>
</feature>
<dbReference type="FunFam" id="3.40.50.20:FF:000001">
    <property type="entry name" value="Carbamoyl-phosphate synthase large chain"/>
    <property type="match status" value="1"/>
</dbReference>
<dbReference type="GO" id="GO:0046872">
    <property type="term" value="F:metal ion binding"/>
    <property type="evidence" value="ECO:0007669"/>
    <property type="project" value="UniProtKB-KW"/>
</dbReference>
<feature type="binding site" evidence="19">
    <location>
        <position position="243"/>
    </location>
    <ligand>
        <name>ATP</name>
        <dbReference type="ChEBI" id="CHEBI:30616"/>
        <label>1</label>
    </ligand>
</feature>
<name>A0A1E7ZFP5_9ALTE</name>
<feature type="binding site" evidence="19">
    <location>
        <position position="210"/>
    </location>
    <ligand>
        <name>ATP</name>
        <dbReference type="ChEBI" id="CHEBI:30616"/>
        <label>1</label>
    </ligand>
</feature>
<feature type="binding site" evidence="19">
    <location>
        <position position="785"/>
    </location>
    <ligand>
        <name>ATP</name>
        <dbReference type="ChEBI" id="CHEBI:30616"/>
        <label>2</label>
    </ligand>
</feature>
<evidence type="ECO:0000313" key="22">
    <source>
        <dbReference type="EMBL" id="OFC72284.1"/>
    </source>
</evidence>
<feature type="binding site" evidence="19">
    <location>
        <position position="840"/>
    </location>
    <ligand>
        <name>Mg(2+)</name>
        <dbReference type="ChEBI" id="CHEBI:18420"/>
        <label>3</label>
    </ligand>
</feature>
<keyword evidence="11 19" id="KW-0067">ATP-binding</keyword>
<feature type="binding site" evidence="19">
    <location>
        <position position="176"/>
    </location>
    <ligand>
        <name>ATP</name>
        <dbReference type="ChEBI" id="CHEBI:30616"/>
        <label>1</label>
    </ligand>
</feature>
<feature type="binding site" evidence="19">
    <location>
        <position position="285"/>
    </location>
    <ligand>
        <name>Mn(2+)</name>
        <dbReference type="ChEBI" id="CHEBI:29035"/>
        <label>1</label>
    </ligand>
</feature>
<feature type="binding site" evidence="19">
    <location>
        <position position="788"/>
    </location>
    <ligand>
        <name>ATP</name>
        <dbReference type="ChEBI" id="CHEBI:30616"/>
        <label>2</label>
    </ligand>
</feature>
<comment type="catalytic activity">
    <reaction evidence="15 19">
        <text>hydrogencarbonate + NH4(+) + 2 ATP = carbamoyl phosphate + 2 ADP + phosphate + 2 H(+)</text>
        <dbReference type="Rhea" id="RHEA:18029"/>
        <dbReference type="ChEBI" id="CHEBI:15378"/>
        <dbReference type="ChEBI" id="CHEBI:17544"/>
        <dbReference type="ChEBI" id="CHEBI:28938"/>
        <dbReference type="ChEBI" id="CHEBI:30616"/>
        <dbReference type="ChEBI" id="CHEBI:43474"/>
        <dbReference type="ChEBI" id="CHEBI:58228"/>
        <dbReference type="ChEBI" id="CHEBI:456216"/>
        <dbReference type="EC" id="6.3.4.16"/>
    </reaction>
</comment>
<comment type="caution">
    <text evidence="22">The sequence shown here is derived from an EMBL/GenBank/DDBJ whole genome shotgun (WGS) entry which is preliminary data.</text>
</comment>
<dbReference type="CDD" id="cd01424">
    <property type="entry name" value="MGS_CPS_II"/>
    <property type="match status" value="1"/>
</dbReference>
<dbReference type="AlphaFoldDB" id="A0A1E7ZFP5"/>
<dbReference type="SUPFAM" id="SSF52440">
    <property type="entry name" value="PreATP-grasp domain"/>
    <property type="match status" value="2"/>
</dbReference>
<evidence type="ECO:0000256" key="14">
    <source>
        <dbReference type="ARBA" id="ARBA00023211"/>
    </source>
</evidence>
<comment type="domain">
    <text evidence="19">The large subunit is composed of 2 ATP-grasp domains that are involved in binding the 2 ATP molecules needed for carbamoyl phosphate synthesis. The N-terminal ATP-grasp domain (referred to as the carboxyphosphate synthetic component) catalyzes the ATP-dependent phosphorylation of hydrogencarbonate to carboxyphosphate and the subsequent nucleophilic attack by ammonia to form a carbamate intermediate. The C-terminal ATP-grasp domain (referred to as the carbamoyl phosphate synthetic component) then catalyzes the phosphorylation of carbamate with the second ATP to form the end product carbamoyl phosphate. The reactive and unstable enzyme intermediates are sequentially channeled from one active site to the next through the interior of the protein over a distance of at least 96 A.</text>
</comment>
<dbReference type="SUPFAM" id="SSF48108">
    <property type="entry name" value="Carbamoyl phosphate synthetase, large subunit connection domain"/>
    <property type="match status" value="1"/>
</dbReference>
<dbReference type="FunFam" id="3.30.470.20:FF:000013">
    <property type="entry name" value="Carbamoyl-phosphate synthase large chain"/>
    <property type="match status" value="1"/>
</dbReference>
<feature type="binding site" evidence="19">
    <location>
        <position position="787"/>
    </location>
    <ligand>
        <name>ATP</name>
        <dbReference type="ChEBI" id="CHEBI:30616"/>
        <label>2</label>
    </ligand>
</feature>
<feature type="binding site" evidence="19">
    <location>
        <position position="299"/>
    </location>
    <ligand>
        <name>ATP</name>
        <dbReference type="ChEBI" id="CHEBI:30616"/>
        <label>1</label>
    </ligand>
</feature>
<dbReference type="Gene3D" id="3.30.470.20">
    <property type="entry name" value="ATP-grasp fold, B domain"/>
    <property type="match status" value="2"/>
</dbReference>
<dbReference type="Pfam" id="PF02786">
    <property type="entry name" value="CPSase_L_D2"/>
    <property type="match status" value="2"/>
</dbReference>
<feature type="domain" description="MGS-like" evidence="21">
    <location>
        <begin position="936"/>
        <end position="1073"/>
    </location>
</feature>
<dbReference type="InterPro" id="IPR011761">
    <property type="entry name" value="ATP-grasp"/>
</dbReference>
<dbReference type="SUPFAM" id="SSF52335">
    <property type="entry name" value="Methylglyoxal synthase-like"/>
    <property type="match status" value="1"/>
</dbReference>
<comment type="caution">
    <text evidence="19">Lacks conserved residue(s) required for the propagation of feature annotation.</text>
</comment>
<evidence type="ECO:0000313" key="23">
    <source>
        <dbReference type="Proteomes" id="UP000175691"/>
    </source>
</evidence>
<feature type="binding site" evidence="19">
    <location>
        <position position="842"/>
    </location>
    <ligand>
        <name>Mg(2+)</name>
        <dbReference type="ChEBI" id="CHEBI:18420"/>
        <label>4</label>
    </ligand>
</feature>
<dbReference type="PROSITE" id="PS51855">
    <property type="entry name" value="MGS"/>
    <property type="match status" value="1"/>
</dbReference>
<organism evidence="22 23">
    <name type="scientific">Alteromonas confluentis</name>
    <dbReference type="NCBI Taxonomy" id="1656094"/>
    <lineage>
        <taxon>Bacteria</taxon>
        <taxon>Pseudomonadati</taxon>
        <taxon>Pseudomonadota</taxon>
        <taxon>Gammaproteobacteria</taxon>
        <taxon>Alteromonadales</taxon>
        <taxon>Alteromonadaceae</taxon>
        <taxon>Alteromonas/Salinimonas group</taxon>
        <taxon>Alteromonas</taxon>
    </lineage>
</organism>
<feature type="region of interest" description="Allosteric domain" evidence="19">
    <location>
        <begin position="936"/>
        <end position="1073"/>
    </location>
</feature>
<dbReference type="OrthoDB" id="9804197at2"/>
<dbReference type="InterPro" id="IPR058047">
    <property type="entry name" value="CPSase_preATP-grasp"/>
</dbReference>
<gene>
    <name evidence="19" type="primary">carB</name>
    <name evidence="22" type="ORF">BFC18_03215</name>
</gene>
<comment type="similarity">
    <text evidence="4 19">Belongs to the CarB family.</text>
</comment>
<evidence type="ECO:0000256" key="11">
    <source>
        <dbReference type="ARBA" id="ARBA00022840"/>
    </source>
</evidence>
<dbReference type="GO" id="GO:0004087">
    <property type="term" value="F:carbamoyl-phosphate synthase (ammonia) activity"/>
    <property type="evidence" value="ECO:0007669"/>
    <property type="project" value="UniProtKB-EC"/>
</dbReference>
<feature type="binding site" evidence="19">
    <location>
        <position position="242"/>
    </location>
    <ligand>
        <name>ATP</name>
        <dbReference type="ChEBI" id="CHEBI:30616"/>
        <label>1</label>
    </ligand>
</feature>
<keyword evidence="7 19" id="KW-0028">Amino-acid biosynthesis</keyword>
<feature type="binding site" evidence="19">
    <location>
        <position position="840"/>
    </location>
    <ligand>
        <name>Mn(2+)</name>
        <dbReference type="ChEBI" id="CHEBI:29035"/>
        <label>4</label>
    </ligand>
</feature>
<evidence type="ECO:0000256" key="7">
    <source>
        <dbReference type="ARBA" id="ARBA00022605"/>
    </source>
</evidence>
<dbReference type="HAMAP" id="MF_01210_B">
    <property type="entry name" value="CPSase_L_chain_B"/>
    <property type="match status" value="1"/>
</dbReference>
<dbReference type="UniPathway" id="UPA00070">
    <property type="reaction ID" value="UER00115"/>
</dbReference>
<evidence type="ECO:0000256" key="9">
    <source>
        <dbReference type="ARBA" id="ARBA00022737"/>
    </source>
</evidence>
<feature type="binding site" evidence="19">
    <location>
        <position position="828"/>
    </location>
    <ligand>
        <name>ATP</name>
        <dbReference type="ChEBI" id="CHEBI:30616"/>
        <label>2</label>
    </ligand>
</feature>
<evidence type="ECO:0000256" key="16">
    <source>
        <dbReference type="ARBA" id="ARBA00048816"/>
    </source>
</evidence>
<dbReference type="UniPathway" id="UPA00068">
    <property type="reaction ID" value="UER00171"/>
</dbReference>
<dbReference type="InterPro" id="IPR036914">
    <property type="entry name" value="MGS-like_dom_sf"/>
</dbReference>
<feature type="binding site" evidence="19">
    <location>
        <position position="840"/>
    </location>
    <ligand>
        <name>Mg(2+)</name>
        <dbReference type="ChEBI" id="CHEBI:18420"/>
        <label>4</label>
    </ligand>
</feature>
<feature type="binding site" evidence="19">
    <location>
        <position position="301"/>
    </location>
    <ligand>
        <name>Mn(2+)</name>
        <dbReference type="ChEBI" id="CHEBI:29035"/>
        <label>2</label>
    </ligand>
</feature>
<proteinExistence type="inferred from homology"/>
<dbReference type="Gene3D" id="3.40.50.20">
    <property type="match status" value="2"/>
</dbReference>
<dbReference type="InterPro" id="IPR005479">
    <property type="entry name" value="CPAse_ATP-bd"/>
</dbReference>
<feature type="binding site" evidence="19">
    <location>
        <position position="840"/>
    </location>
    <ligand>
        <name>Mn(2+)</name>
        <dbReference type="ChEBI" id="CHEBI:29035"/>
        <label>3</label>
    </ligand>
</feature>
<feature type="binding site" evidence="19">
    <location>
        <position position="299"/>
    </location>
    <ligand>
        <name>Mn(2+)</name>
        <dbReference type="ChEBI" id="CHEBI:29035"/>
        <label>1</label>
    </ligand>
</feature>
<dbReference type="GO" id="GO:0044205">
    <property type="term" value="P:'de novo' UMP biosynthetic process"/>
    <property type="evidence" value="ECO:0007669"/>
    <property type="project" value="UniProtKB-UniRule"/>
</dbReference>
<accession>A0A1E7ZFP5</accession>
<dbReference type="Pfam" id="PF02142">
    <property type="entry name" value="MGS"/>
    <property type="match status" value="1"/>
</dbReference>
<evidence type="ECO:0000256" key="18">
    <source>
        <dbReference type="ARBA" id="ARBA00062056"/>
    </source>
</evidence>
<feature type="binding site" evidence="19">
    <location>
        <position position="299"/>
    </location>
    <ligand>
        <name>Mg(2+)</name>
        <dbReference type="ChEBI" id="CHEBI:18420"/>
        <label>1</label>
    </ligand>
</feature>
<evidence type="ECO:0000256" key="12">
    <source>
        <dbReference type="ARBA" id="ARBA00022842"/>
    </source>
</evidence>
<comment type="catalytic activity">
    <reaction evidence="16 19">
        <text>hydrogencarbonate + L-glutamine + 2 ATP + H2O = carbamoyl phosphate + L-glutamate + 2 ADP + phosphate + 2 H(+)</text>
        <dbReference type="Rhea" id="RHEA:18633"/>
        <dbReference type="ChEBI" id="CHEBI:15377"/>
        <dbReference type="ChEBI" id="CHEBI:15378"/>
        <dbReference type="ChEBI" id="CHEBI:17544"/>
        <dbReference type="ChEBI" id="CHEBI:29985"/>
        <dbReference type="ChEBI" id="CHEBI:30616"/>
        <dbReference type="ChEBI" id="CHEBI:43474"/>
        <dbReference type="ChEBI" id="CHEBI:58228"/>
        <dbReference type="ChEBI" id="CHEBI:58359"/>
        <dbReference type="ChEBI" id="CHEBI:456216"/>
        <dbReference type="EC" id="6.3.5.5"/>
    </reaction>
</comment>
<dbReference type="FunFam" id="3.30.1490.20:FF:000001">
    <property type="entry name" value="Carbamoyl-phosphate synthase large chain"/>
    <property type="match status" value="1"/>
</dbReference>
<feature type="binding site" evidence="19">
    <location>
        <position position="828"/>
    </location>
    <ligand>
        <name>Mg(2+)</name>
        <dbReference type="ChEBI" id="CHEBI:18420"/>
        <label>3</label>
    </ligand>
</feature>
<feature type="region of interest" description="Oligomerization domain" evidence="19">
    <location>
        <begin position="404"/>
        <end position="553"/>
    </location>
</feature>
<dbReference type="EC" id="6.3.5.5" evidence="19"/>
<feature type="binding site" evidence="19">
    <location>
        <position position="828"/>
    </location>
    <ligand>
        <name>Mn(2+)</name>
        <dbReference type="ChEBI" id="CHEBI:29035"/>
        <label>3</label>
    </ligand>
</feature>
<dbReference type="FunFam" id="1.10.1030.10:FF:000002">
    <property type="entry name" value="Carbamoyl-phosphate synthase large chain"/>
    <property type="match status" value="1"/>
</dbReference>
<dbReference type="Gene3D" id="3.40.50.1380">
    <property type="entry name" value="Methylglyoxal synthase-like domain"/>
    <property type="match status" value="1"/>
</dbReference>
<dbReference type="GO" id="GO:0004088">
    <property type="term" value="F:carbamoyl-phosphate synthase (glutamine-hydrolyzing) activity"/>
    <property type="evidence" value="ECO:0007669"/>
    <property type="project" value="UniProtKB-UniRule"/>
</dbReference>
<dbReference type="EMBL" id="MDHN01000005">
    <property type="protein sequence ID" value="OFC72284.1"/>
    <property type="molecule type" value="Genomic_DNA"/>
</dbReference>
<feature type="binding site" evidence="19">
    <location>
        <position position="215"/>
    </location>
    <ligand>
        <name>ATP</name>
        <dbReference type="ChEBI" id="CHEBI:30616"/>
        <label>1</label>
    </ligand>
</feature>
<evidence type="ECO:0000256" key="10">
    <source>
        <dbReference type="ARBA" id="ARBA00022741"/>
    </source>
</evidence>
<dbReference type="FunFam" id="3.30.470.20:FF:000007">
    <property type="entry name" value="Carbamoyl-phosphate synthase large chain"/>
    <property type="match status" value="1"/>
</dbReference>
<dbReference type="InterPro" id="IPR016185">
    <property type="entry name" value="PreATP-grasp_dom_sf"/>
</dbReference>
<feature type="binding site" evidence="19">
    <location>
        <position position="786"/>
    </location>
    <ligand>
        <name>ATP</name>
        <dbReference type="ChEBI" id="CHEBI:30616"/>
        <label>2</label>
    </ligand>
</feature>
<keyword evidence="14" id="KW-0464">Manganese</keyword>
<feature type="binding site" evidence="19">
    <location>
        <position position="753"/>
    </location>
    <ligand>
        <name>ATP</name>
        <dbReference type="ChEBI" id="CHEBI:30616"/>
        <label>2</label>
    </ligand>
</feature>
<comment type="cofactor">
    <cofactor evidence="19">
        <name>Mg(2+)</name>
        <dbReference type="ChEBI" id="CHEBI:18420"/>
    </cofactor>
    <cofactor evidence="19">
        <name>Mn(2+)</name>
        <dbReference type="ChEBI" id="CHEBI:29035"/>
    </cofactor>
    <text evidence="19">Binds 4 Mg(2+) or Mn(2+) ions per subunit.</text>
</comment>
<evidence type="ECO:0000256" key="4">
    <source>
        <dbReference type="ARBA" id="ARBA00009799"/>
    </source>
</evidence>
<dbReference type="Gene3D" id="1.10.1030.10">
    <property type="entry name" value="Carbamoyl-phosphate synthetase, large subunit oligomerisation domain"/>
    <property type="match status" value="1"/>
</dbReference>
<dbReference type="GO" id="GO:0006526">
    <property type="term" value="P:L-arginine biosynthetic process"/>
    <property type="evidence" value="ECO:0007669"/>
    <property type="project" value="UniProtKB-UniRule"/>
</dbReference>
<evidence type="ECO:0000256" key="2">
    <source>
        <dbReference type="ARBA" id="ARBA00004812"/>
    </source>
</evidence>
<evidence type="ECO:0000259" key="20">
    <source>
        <dbReference type="PROSITE" id="PS50975"/>
    </source>
</evidence>
<keyword evidence="5 19" id="KW-0055">Arginine biosynthesis</keyword>
<dbReference type="NCBIfam" id="NF003671">
    <property type="entry name" value="PRK05294.1"/>
    <property type="match status" value="1"/>
</dbReference>
<dbReference type="EC" id="6.3.4.16" evidence="19"/>
<dbReference type="InterPro" id="IPR005480">
    <property type="entry name" value="CPSase_lsu_oligo"/>
</dbReference>
<sequence length="1073" mass="117242">MPKRTDIKSILILGAGPIVIGQACEFDYSGAQACKALREEGYRVILVNSNPATIMTDPEMADATYIEPIHWEVVRKIIEKERPDVVLPTMGGQTALNCALDLEREGVLKEFNVELIGATADAIDKAEDRERFDKAMKSIGLECPRAEIAHSMEQAHDVLSRIGFPCIIRPSFTMGGSGGGIAYNIDEFNEICNRGLDLSPTNELLIDESLIGWKEYEMEVVRDKNDNCIIVCTIENFDAMGVHTGDSITVAPAQTLTDKEFQIMRNAAMAVLREIGVETGGSNVQFGVDPKTGRMVIIEMNPRVSRSSALASKATGFPIAKVAAKLAIGYTLDELANDITGGLTPASFEPSIDYVVTKIPRFNFEKFAGANDRLTTQMKSVGEVMAIGRNQQESLQKALRGLEVGATGLNPILDPEDDEAMSKLKYELQNPGAERIWYIGDAFRMGMSVDEVFSYTNVDRWYLVQLEELVKLENQVAEQGVSALTADFTRALKRKGFSDARLAELTNVAESDIRDIRRGFGISPVYKRVDTCAAEFSTSTAYMYSTYDEECEANPSDKEKIMVLGGGPNRIGQGIEFDYCCVHAALSMREDGYETIMVNCNPETVSTDYDTSDRLYFEPVTLEDVLEIVAKEQPKGVIVQYGGQTPLKLARALEANGVPIIGTSPEAIDRAEDRERFQHMVNKLGLKQPANATVTNIEQALARAEEIGFPLVVRPSYVLGGRAMEIVYDLKDLKRYLNEAVKVSNDAPVLLDRFLDDAIEVDIDAICDGTDVVIGGIMEHIEQAGVHSGDSACSLPSHSLPKDIQDVMRKQVRDMALELGVVGLMNTQFAIKDGEVYLIEVNPRAARTVPFVSKATGVPLAKVAARCMAGQSLQSQGVTEEIIPPFYSVKEVVLPFAKFQGVDPLLGPEMRSTGEVMGVGDTFEEAYAKANLGASAPLPREGKALLSVRNNDKARVVDLAKAMVEAGFEIEATSGTAKSLIDAGVECSVVNKVSEGRPNIVDSIKNGAYSYIINTTEGRQAITDSVYIRREALLNKITYTTTMNAAFATIRAKSADDRNKVSSVQELHARIKG</sequence>
<keyword evidence="9 19" id="KW-0677">Repeat</keyword>
<keyword evidence="6 19" id="KW-0436">Ligase</keyword>
<comment type="pathway">
    <text evidence="3 19">Amino-acid biosynthesis; L-arginine biosynthesis; carbamoyl phosphate from bicarbonate: step 1/1.</text>
</comment>
<feature type="binding site" evidence="19">
    <location>
        <position position="842"/>
    </location>
    <ligand>
        <name>Mn(2+)</name>
        <dbReference type="ChEBI" id="CHEBI:29035"/>
        <label>4</label>
    </ligand>
</feature>
<feature type="domain" description="ATP-grasp" evidence="20">
    <location>
        <begin position="678"/>
        <end position="869"/>
    </location>
</feature>
<dbReference type="HAMAP" id="MF_01210_A">
    <property type="entry name" value="CPSase_L_chain_A"/>
    <property type="match status" value="1"/>
</dbReference>
<dbReference type="Proteomes" id="UP000175691">
    <property type="component" value="Unassembled WGS sequence"/>
</dbReference>
<evidence type="ECO:0000256" key="1">
    <source>
        <dbReference type="ARBA" id="ARBA00001936"/>
    </source>
</evidence>
<dbReference type="PRINTS" id="PR00098">
    <property type="entry name" value="CPSASE"/>
</dbReference>
<dbReference type="SUPFAM" id="SSF56059">
    <property type="entry name" value="Glutathione synthetase ATP-binding domain-like"/>
    <property type="match status" value="2"/>
</dbReference>
<evidence type="ECO:0000256" key="5">
    <source>
        <dbReference type="ARBA" id="ARBA00022571"/>
    </source>
</evidence>
<keyword evidence="23" id="KW-1185">Reference proteome</keyword>
<evidence type="ECO:0000256" key="8">
    <source>
        <dbReference type="ARBA" id="ARBA00022723"/>
    </source>
</evidence>
<dbReference type="NCBIfam" id="TIGR01369">
    <property type="entry name" value="CPSaseII_lrg"/>
    <property type="match status" value="1"/>
</dbReference>
<feature type="domain" description="ATP-grasp" evidence="20">
    <location>
        <begin position="133"/>
        <end position="328"/>
    </location>
</feature>
<dbReference type="SMART" id="SM01096">
    <property type="entry name" value="CPSase_L_D3"/>
    <property type="match status" value="1"/>
</dbReference>
<feature type="binding site" evidence="19">
    <location>
        <position position="175"/>
    </location>
    <ligand>
        <name>ATP</name>
        <dbReference type="ChEBI" id="CHEBI:30616"/>
        <label>1</label>
    </ligand>
</feature>
<dbReference type="InterPro" id="IPR033937">
    <property type="entry name" value="MGS_CPS_CarB"/>
</dbReference>
<feature type="binding site" evidence="19">
    <location>
        <position position="241"/>
    </location>
    <ligand>
        <name>ATP</name>
        <dbReference type="ChEBI" id="CHEBI:30616"/>
        <label>1</label>
    </ligand>
</feature>
<dbReference type="GO" id="GO:0005737">
    <property type="term" value="C:cytoplasm"/>
    <property type="evidence" value="ECO:0007669"/>
    <property type="project" value="TreeGrafter"/>
</dbReference>
<dbReference type="STRING" id="1656094.BFC18_03215"/>
<evidence type="ECO:0000256" key="6">
    <source>
        <dbReference type="ARBA" id="ARBA00022598"/>
    </source>
</evidence>
<dbReference type="PROSITE" id="PS50975">
    <property type="entry name" value="ATP_GRASP"/>
    <property type="match status" value="2"/>
</dbReference>
<dbReference type="GO" id="GO:0005524">
    <property type="term" value="F:ATP binding"/>
    <property type="evidence" value="ECO:0007669"/>
    <property type="project" value="UniProtKB-UniRule"/>
</dbReference>
<dbReference type="SMART" id="SM00851">
    <property type="entry name" value="MGS"/>
    <property type="match status" value="1"/>
</dbReference>
<dbReference type="InterPro" id="IPR005483">
    <property type="entry name" value="CPSase_dom"/>
</dbReference>
<keyword evidence="8" id="KW-0479">Metal-binding</keyword>
<feature type="binding site" evidence="19">
    <location>
        <position position="299"/>
    </location>
    <ligand>
        <name>Mg(2+)</name>
        <dbReference type="ChEBI" id="CHEBI:18420"/>
        <label>2</label>
    </ligand>
</feature>
<keyword evidence="12" id="KW-0460">Magnesium</keyword>
<feature type="binding site" evidence="19">
    <location>
        <position position="285"/>
    </location>
    <ligand>
        <name>Mg(2+)</name>
        <dbReference type="ChEBI" id="CHEBI:18420"/>
        <label>1</label>
    </ligand>
</feature>
<dbReference type="Pfam" id="PF02787">
    <property type="entry name" value="CPSase_L_D3"/>
    <property type="match status" value="1"/>
</dbReference>
<keyword evidence="10 19" id="KW-0547">Nucleotide-binding</keyword>
<dbReference type="PROSITE" id="PS00866">
    <property type="entry name" value="CPSASE_1"/>
    <property type="match status" value="2"/>
</dbReference>
<feature type="binding site" evidence="19">
    <location>
        <position position="208"/>
    </location>
    <ligand>
        <name>ATP</name>
        <dbReference type="ChEBI" id="CHEBI:30616"/>
        <label>1</label>
    </ligand>
</feature>
<evidence type="ECO:0000256" key="17">
    <source>
        <dbReference type="ARBA" id="ARBA00057223"/>
    </source>
</evidence>
<evidence type="ECO:0000256" key="13">
    <source>
        <dbReference type="ARBA" id="ARBA00022975"/>
    </source>
</evidence>
<dbReference type="PROSITE" id="PS51257">
    <property type="entry name" value="PROKAR_LIPOPROTEIN"/>
    <property type="match status" value="1"/>
</dbReference>
<dbReference type="InterPro" id="IPR011607">
    <property type="entry name" value="MGS-like_dom"/>
</dbReference>
<feature type="binding site" evidence="19">
    <location>
        <position position="169"/>
    </location>
    <ligand>
        <name>ATP</name>
        <dbReference type="ChEBI" id="CHEBI:30616"/>
        <label>1</label>
    </ligand>
</feature>
<feature type="binding site" evidence="19">
    <location>
        <position position="299"/>
    </location>
    <ligand>
        <name>Mn(2+)</name>
        <dbReference type="ChEBI" id="CHEBI:29035"/>
        <label>2</label>
    </ligand>
</feature>
<comment type="cofactor">
    <cofactor evidence="1">
        <name>Mn(2+)</name>
        <dbReference type="ChEBI" id="CHEBI:29035"/>
    </cofactor>
</comment>
<feature type="binding site" evidence="19">
    <location>
        <position position="301"/>
    </location>
    <ligand>
        <name>Mg(2+)</name>
        <dbReference type="ChEBI" id="CHEBI:18420"/>
        <label>2</label>
    </ligand>
</feature>
<feature type="binding site" evidence="19">
    <location>
        <position position="840"/>
    </location>
    <ligand>
        <name>ATP</name>
        <dbReference type="ChEBI" id="CHEBI:30616"/>
        <label>2</label>
    </ligand>
</feature>
<keyword evidence="13 19" id="KW-0665">Pyrimidine biosynthesis</keyword>
<feature type="region of interest" description="Carboxyphosphate synthetic domain" evidence="19">
    <location>
        <begin position="1"/>
        <end position="403"/>
    </location>
</feature>
<dbReference type="PANTHER" id="PTHR11405:SF53">
    <property type="entry name" value="CARBAMOYL-PHOSPHATE SYNTHASE [AMMONIA], MITOCHONDRIAL"/>
    <property type="match status" value="1"/>
</dbReference>
<feature type="binding site" evidence="19">
    <location>
        <position position="755"/>
    </location>
    <ligand>
        <name>ATP</name>
        <dbReference type="ChEBI" id="CHEBI:30616"/>
        <label>2</label>
    </ligand>
</feature>
<dbReference type="GO" id="GO:0006541">
    <property type="term" value="P:glutamine metabolic process"/>
    <property type="evidence" value="ECO:0007669"/>
    <property type="project" value="TreeGrafter"/>
</dbReference>
<dbReference type="PROSITE" id="PS00867">
    <property type="entry name" value="CPSASE_2"/>
    <property type="match status" value="2"/>
</dbReference>
<comment type="function">
    <text evidence="17 19">Large subunit of the glutamine-dependent carbamoyl phosphate synthetase (CPSase). CPSase catalyzes the formation of carbamoyl phosphate from the ammonia moiety of glutamine, carbonate, and phosphate donated by ATP, constituting the first step of 2 biosynthetic pathways, one leading to arginine and/or urea and the other to pyrimidine nucleotides. The large subunit (synthetase) binds the substrates ammonia (free or transferred from glutamine from the small subunit), hydrogencarbonate and ATP and carries out an ATP-coupled ligase reaction, activating hydrogencarbonate by forming carboxy phosphate which reacts with ammonia to form carbamoyl phosphate.</text>
</comment>
<dbReference type="Pfam" id="PF25596">
    <property type="entry name" value="CPSase_L_D1"/>
    <property type="match status" value="2"/>
</dbReference>
<comment type="subunit">
    <text evidence="18 19">Composed of two chains; the small (or glutamine) chain promotes the hydrolysis of glutamine to ammonia, which is used by the large (or ammonia) chain to synthesize carbamoyl phosphate. Tetramer of heterodimers (alpha,beta)4.</text>
</comment>
<protein>
    <recommendedName>
        <fullName evidence="19">Carbamoyl phosphate synthase large chain</fullName>
        <ecNumber evidence="19">6.3.4.16</ecNumber>
        <ecNumber evidence="19">6.3.5.5</ecNumber>
    </recommendedName>
    <alternativeName>
        <fullName evidence="19">Carbamoyl phosphate synthetase ammonia chain</fullName>
    </alternativeName>
</protein>
<dbReference type="InterPro" id="IPR006275">
    <property type="entry name" value="CPSase_lsu"/>
</dbReference>
<dbReference type="NCBIfam" id="NF009455">
    <property type="entry name" value="PRK12815.1"/>
    <property type="match status" value="1"/>
</dbReference>
<feature type="binding site" evidence="19">
    <location>
        <position position="714"/>
    </location>
    <ligand>
        <name>ATP</name>
        <dbReference type="ChEBI" id="CHEBI:30616"/>
        <label>2</label>
    </ligand>
</feature>
<evidence type="ECO:0000256" key="15">
    <source>
        <dbReference type="ARBA" id="ARBA00047359"/>
    </source>
</evidence>
<evidence type="ECO:0000256" key="3">
    <source>
        <dbReference type="ARBA" id="ARBA00005077"/>
    </source>
</evidence>
<evidence type="ECO:0000259" key="21">
    <source>
        <dbReference type="PROSITE" id="PS51855"/>
    </source>
</evidence>
<dbReference type="FunFam" id="3.40.50.20:FF:000003">
    <property type="entry name" value="Carbamoyl-phosphate synthase large chain"/>
    <property type="match status" value="1"/>
</dbReference>
<dbReference type="PANTHER" id="PTHR11405">
    <property type="entry name" value="CARBAMOYLTRANSFERASE FAMILY MEMBER"/>
    <property type="match status" value="1"/>
</dbReference>